<dbReference type="Proteomes" id="UP000233332">
    <property type="component" value="Unassembled WGS sequence"/>
</dbReference>
<evidence type="ECO:0000256" key="9">
    <source>
        <dbReference type="RuleBase" id="RU369079"/>
    </source>
</evidence>
<gene>
    <name evidence="11" type="ORF">COO92_13385</name>
</gene>
<comment type="function">
    <text evidence="9">Part of the tripartite ATP-independent periplasmic (TRAP) transport system.</text>
</comment>
<keyword evidence="12" id="KW-1185">Reference proteome</keyword>
<organism evidence="11 12">
    <name type="scientific">Thalassospira lohafexi</name>
    <dbReference type="NCBI Taxonomy" id="744227"/>
    <lineage>
        <taxon>Bacteria</taxon>
        <taxon>Pseudomonadati</taxon>
        <taxon>Pseudomonadota</taxon>
        <taxon>Alphaproteobacteria</taxon>
        <taxon>Rhodospirillales</taxon>
        <taxon>Thalassospiraceae</taxon>
        <taxon>Thalassospira</taxon>
    </lineage>
</organism>
<keyword evidence="4 9" id="KW-0997">Cell inner membrane</keyword>
<feature type="transmembrane region" description="Helical" evidence="9">
    <location>
        <begin position="52"/>
        <end position="69"/>
    </location>
</feature>
<dbReference type="GO" id="GO:0022857">
    <property type="term" value="F:transmembrane transporter activity"/>
    <property type="evidence" value="ECO:0007669"/>
    <property type="project" value="UniProtKB-UniRule"/>
</dbReference>
<proteinExistence type="inferred from homology"/>
<evidence type="ECO:0000256" key="8">
    <source>
        <dbReference type="ARBA" id="ARBA00038436"/>
    </source>
</evidence>
<dbReference type="InterPro" id="IPR055348">
    <property type="entry name" value="DctQ"/>
</dbReference>
<keyword evidence="5 9" id="KW-0812">Transmembrane</keyword>
<dbReference type="PANTHER" id="PTHR35011">
    <property type="entry name" value="2,3-DIKETO-L-GULONATE TRAP TRANSPORTER SMALL PERMEASE PROTEIN YIAM"/>
    <property type="match status" value="1"/>
</dbReference>
<feature type="transmembrane region" description="Helical" evidence="9">
    <location>
        <begin position="131"/>
        <end position="156"/>
    </location>
</feature>
<evidence type="ECO:0000256" key="1">
    <source>
        <dbReference type="ARBA" id="ARBA00004429"/>
    </source>
</evidence>
<feature type="transmembrane region" description="Helical" evidence="9">
    <location>
        <begin position="90"/>
        <end position="111"/>
    </location>
</feature>
<evidence type="ECO:0000256" key="4">
    <source>
        <dbReference type="ARBA" id="ARBA00022519"/>
    </source>
</evidence>
<comment type="subunit">
    <text evidence="9">The complex comprises the extracytoplasmic solute receptor protein and the two transmembrane proteins.</text>
</comment>
<comment type="subcellular location">
    <subcellularLocation>
        <location evidence="1 9">Cell inner membrane</location>
        <topology evidence="1 9">Multi-pass membrane protein</topology>
    </subcellularLocation>
</comment>
<name>A0A2N3L4K2_9PROT</name>
<dbReference type="GO" id="GO:0005886">
    <property type="term" value="C:plasma membrane"/>
    <property type="evidence" value="ECO:0007669"/>
    <property type="project" value="UniProtKB-SubCell"/>
</dbReference>
<evidence type="ECO:0000256" key="3">
    <source>
        <dbReference type="ARBA" id="ARBA00022475"/>
    </source>
</evidence>
<evidence type="ECO:0000313" key="12">
    <source>
        <dbReference type="Proteomes" id="UP000233332"/>
    </source>
</evidence>
<evidence type="ECO:0000256" key="7">
    <source>
        <dbReference type="ARBA" id="ARBA00023136"/>
    </source>
</evidence>
<dbReference type="Pfam" id="PF04290">
    <property type="entry name" value="DctQ"/>
    <property type="match status" value="1"/>
</dbReference>
<dbReference type="GeneID" id="98668518"/>
<dbReference type="PANTHER" id="PTHR35011:SF4">
    <property type="entry name" value="SLL1102 PROTEIN"/>
    <property type="match status" value="1"/>
</dbReference>
<evidence type="ECO:0000256" key="5">
    <source>
        <dbReference type="ARBA" id="ARBA00022692"/>
    </source>
</evidence>
<evidence type="ECO:0000256" key="2">
    <source>
        <dbReference type="ARBA" id="ARBA00022448"/>
    </source>
</evidence>
<dbReference type="RefSeq" id="WP_022731499.1">
    <property type="nucleotide sequence ID" value="NZ_NXGX01000005.1"/>
</dbReference>
<comment type="similarity">
    <text evidence="8 9">Belongs to the TRAP transporter small permease family.</text>
</comment>
<evidence type="ECO:0000313" key="11">
    <source>
        <dbReference type="EMBL" id="PKR57763.1"/>
    </source>
</evidence>
<evidence type="ECO:0000256" key="6">
    <source>
        <dbReference type="ARBA" id="ARBA00022989"/>
    </source>
</evidence>
<reference evidence="11 12" key="1">
    <citation type="submission" date="2017-09" db="EMBL/GenBank/DDBJ databases">
        <title>Biodiversity and function of Thalassospira species in the particle-attached aromatic-hydrocarbon-degrading consortia from the surface seawater of the China South Sea.</title>
        <authorList>
            <person name="Dong C."/>
            <person name="Lai Q."/>
            <person name="Shao Z."/>
        </authorList>
    </citation>
    <scope>NUCLEOTIDE SEQUENCE [LARGE SCALE GENOMIC DNA]</scope>
    <source>
        <strain evidence="11 12">139Z-12</strain>
    </source>
</reference>
<evidence type="ECO:0000259" key="10">
    <source>
        <dbReference type="Pfam" id="PF04290"/>
    </source>
</evidence>
<keyword evidence="7 9" id="KW-0472">Membrane</keyword>
<keyword evidence="2 9" id="KW-0813">Transport</keyword>
<protein>
    <recommendedName>
        <fullName evidence="9">TRAP transporter small permease protein</fullName>
    </recommendedName>
</protein>
<dbReference type="InterPro" id="IPR007387">
    <property type="entry name" value="TRAP_DctQ"/>
</dbReference>
<dbReference type="AlphaFoldDB" id="A0A2N3L4K2"/>
<sequence>MQRLADRLDLVNHWTGMTVRWFALLMVLLQFSVVLLRYVFGFSFIALNESVLYLHSGLFMLGAGYTLLVDRHVRVDIFYAAAKDTTKARIDTFGYVFLAIPSMAALLYWTWPSVVNSVSMMEGAISVGGIPAVWLLKSLIPAFCLLLIIQSVACLLRQIIILRGGAEDRGAQS</sequence>
<feature type="transmembrane region" description="Helical" evidence="9">
    <location>
        <begin position="21"/>
        <end position="40"/>
    </location>
</feature>
<keyword evidence="6 9" id="KW-1133">Transmembrane helix</keyword>
<accession>A0A2N3L4K2</accession>
<keyword evidence="3" id="KW-1003">Cell membrane</keyword>
<feature type="domain" description="Tripartite ATP-independent periplasmic transporters DctQ component" evidence="10">
    <location>
        <begin position="26"/>
        <end position="159"/>
    </location>
</feature>
<dbReference type="EMBL" id="NXGX01000005">
    <property type="protein sequence ID" value="PKR57763.1"/>
    <property type="molecule type" value="Genomic_DNA"/>
</dbReference>
<comment type="caution">
    <text evidence="11">The sequence shown here is derived from an EMBL/GenBank/DDBJ whole genome shotgun (WGS) entry which is preliminary data.</text>
</comment>